<proteinExistence type="inferred from homology"/>
<dbReference type="InterPro" id="IPR036380">
    <property type="entry name" value="Isochorismatase-like_sf"/>
</dbReference>
<dbReference type="InterPro" id="IPR050993">
    <property type="entry name" value="Isochorismatase_domain"/>
</dbReference>
<keyword evidence="3" id="KW-0378">Hydrolase</keyword>
<dbReference type="InParanoid" id="A0A1Y2G328"/>
<accession>A0A1Y2G328</accession>
<dbReference type="PANTHER" id="PTHR14119">
    <property type="entry name" value="HYDROLASE"/>
    <property type="match status" value="1"/>
</dbReference>
<evidence type="ECO:0000256" key="1">
    <source>
        <dbReference type="ARBA" id="ARBA00006336"/>
    </source>
</evidence>
<dbReference type="InterPro" id="IPR000868">
    <property type="entry name" value="Isochorismatase-like_dom"/>
</dbReference>
<dbReference type="STRING" id="106004.A0A1Y2G328"/>
<comment type="caution">
    <text evidence="3">The sequence shown here is derived from an EMBL/GenBank/DDBJ whole genome shotgun (WGS) entry which is preliminary data.</text>
</comment>
<keyword evidence="4" id="KW-1185">Reference proteome</keyword>
<name>A0A1Y2G328_9BASI</name>
<evidence type="ECO:0000313" key="3">
    <source>
        <dbReference type="EMBL" id="ORY90167.1"/>
    </source>
</evidence>
<dbReference type="OrthoDB" id="269496at2759"/>
<reference evidence="3 4" key="1">
    <citation type="submission" date="2016-07" db="EMBL/GenBank/DDBJ databases">
        <title>Pervasive Adenine N6-methylation of Active Genes in Fungi.</title>
        <authorList>
            <consortium name="DOE Joint Genome Institute"/>
            <person name="Mondo S.J."/>
            <person name="Dannebaum R.O."/>
            <person name="Kuo R.C."/>
            <person name="Labutti K."/>
            <person name="Haridas S."/>
            <person name="Kuo A."/>
            <person name="Salamov A."/>
            <person name="Ahrendt S.R."/>
            <person name="Lipzen A."/>
            <person name="Sullivan W."/>
            <person name="Andreopoulos W.B."/>
            <person name="Clum A."/>
            <person name="Lindquist E."/>
            <person name="Daum C."/>
            <person name="Ramamoorthy G.K."/>
            <person name="Gryganskyi A."/>
            <person name="Culley D."/>
            <person name="Magnuson J.K."/>
            <person name="James T.Y."/>
            <person name="O'Malley M.A."/>
            <person name="Stajich J.E."/>
            <person name="Spatafora J.W."/>
            <person name="Visel A."/>
            <person name="Grigoriev I.V."/>
        </authorList>
    </citation>
    <scope>NUCLEOTIDE SEQUENCE [LARGE SCALE GENOMIC DNA]</scope>
    <source>
        <strain evidence="3 4">62-1032</strain>
    </source>
</reference>
<evidence type="ECO:0000313" key="4">
    <source>
        <dbReference type="Proteomes" id="UP000193467"/>
    </source>
</evidence>
<dbReference type="SUPFAM" id="SSF52499">
    <property type="entry name" value="Isochorismatase-like hydrolases"/>
    <property type="match status" value="1"/>
</dbReference>
<sequence>MASRSVVKIIPGNTAFFVCDIQERFRTAIHGFPAVVATAEKMVKGAALLNVPVVITEQNPKALGATVPLALSSLGPSLHPTWSPLAKTKFSMVLPEVEQSLKEWGTKSVVLFGIESHVCVLQTALDLLERNIDVHILADGVSSCNHAEVAVALARAKEAGAQVTTSESVLFQLMVDASHPAFRQVSGLIKESKASTSDALDRLVVGKL</sequence>
<dbReference type="GO" id="GO:0016787">
    <property type="term" value="F:hydrolase activity"/>
    <property type="evidence" value="ECO:0007669"/>
    <property type="project" value="UniProtKB-KW"/>
</dbReference>
<dbReference type="AlphaFoldDB" id="A0A1Y2G328"/>
<protein>
    <submittedName>
        <fullName evidence="3">Isochorismatase hydrolase</fullName>
    </submittedName>
</protein>
<dbReference type="EMBL" id="MCGR01000004">
    <property type="protein sequence ID" value="ORY90167.1"/>
    <property type="molecule type" value="Genomic_DNA"/>
</dbReference>
<dbReference type="Proteomes" id="UP000193467">
    <property type="component" value="Unassembled WGS sequence"/>
</dbReference>
<comment type="similarity">
    <text evidence="1">Belongs to the isochorismatase family.</text>
</comment>
<dbReference type="PANTHER" id="PTHR14119:SF3">
    <property type="entry name" value="ISOCHORISMATASE DOMAIN-CONTAINING PROTEIN 2"/>
    <property type="match status" value="1"/>
</dbReference>
<evidence type="ECO:0000259" key="2">
    <source>
        <dbReference type="Pfam" id="PF00857"/>
    </source>
</evidence>
<organism evidence="3 4">
    <name type="scientific">Leucosporidium creatinivorum</name>
    <dbReference type="NCBI Taxonomy" id="106004"/>
    <lineage>
        <taxon>Eukaryota</taxon>
        <taxon>Fungi</taxon>
        <taxon>Dikarya</taxon>
        <taxon>Basidiomycota</taxon>
        <taxon>Pucciniomycotina</taxon>
        <taxon>Microbotryomycetes</taxon>
        <taxon>Leucosporidiales</taxon>
        <taxon>Leucosporidium</taxon>
    </lineage>
</organism>
<dbReference type="Pfam" id="PF00857">
    <property type="entry name" value="Isochorismatase"/>
    <property type="match status" value="1"/>
</dbReference>
<feature type="domain" description="Isochorismatase-like" evidence="2">
    <location>
        <begin position="14"/>
        <end position="167"/>
    </location>
</feature>
<gene>
    <name evidence="3" type="ORF">BCR35DRAFT_299727</name>
</gene>
<dbReference type="Gene3D" id="3.40.50.850">
    <property type="entry name" value="Isochorismatase-like"/>
    <property type="match status" value="1"/>
</dbReference>